<dbReference type="SUPFAM" id="SSF51395">
    <property type="entry name" value="FMN-linked oxidoreductases"/>
    <property type="match status" value="1"/>
</dbReference>
<gene>
    <name evidence="8" type="ORF">HMPREF9449_00851</name>
</gene>
<comment type="caution">
    <text evidence="8">The sequence shown here is derived from an EMBL/GenBank/DDBJ whole genome shotgun (WGS) entry which is preliminary data.</text>
</comment>
<dbReference type="STRING" id="742817.HMPREF9449_00851"/>
<dbReference type="UniPathway" id="UPA00070"/>
<dbReference type="GO" id="GO:0005737">
    <property type="term" value="C:cytoplasm"/>
    <property type="evidence" value="ECO:0007669"/>
    <property type="project" value="InterPro"/>
</dbReference>
<keyword evidence="5" id="KW-0665">Pyrimidine biosynthesis</keyword>
<dbReference type="NCBIfam" id="NF005741">
    <property type="entry name" value="PRK07565.1"/>
    <property type="match status" value="1"/>
</dbReference>
<sequence length="326" mass="36590">MTDLKIKFAGLELKSPIIAGSCGLTADINKLKEIERFGAGAVILKSVFEEQILMETERVMGDGNYPEEGDYIRNYIRGHALGQYIELVKAAKSNLSIPVIASINCLKNGEWVDFAHQLEMAGADAIELNAFILPLDEFKESEEIENMYYDIIKHVKSRIRIPVIMKISHYFTNLTTFVDKLKAYGADAVTIFNRFYEPDIDIERMTVGVASVFSMPTDLRTTLRWTGILAGKDPQLQLSASTGVHSGEAVVKLLLAGATTVQLCSVLYESGLSVIQTMNHFLSSWMDSKSFKTVEDFRGKLSYANIDNAARYERAQFMKYFSDRKD</sequence>
<dbReference type="Pfam" id="PF01180">
    <property type="entry name" value="DHO_dh"/>
    <property type="match status" value="1"/>
</dbReference>
<dbReference type="InterPro" id="IPR005720">
    <property type="entry name" value="Dihydroorotate_DH_cat"/>
</dbReference>
<dbReference type="GeneID" id="98068453"/>
<dbReference type="AlphaFoldDB" id="H1DF15"/>
<evidence type="ECO:0000256" key="5">
    <source>
        <dbReference type="ARBA" id="ARBA00022975"/>
    </source>
</evidence>
<keyword evidence="9" id="KW-1185">Reference proteome</keyword>
<protein>
    <recommendedName>
        <fullName evidence="7">Dihydroorotate dehydrogenase catalytic domain-containing protein</fullName>
    </recommendedName>
</protein>
<dbReference type="InterPro" id="IPR012135">
    <property type="entry name" value="Dihydroorotate_DH_1_2"/>
</dbReference>
<comment type="pathway">
    <text evidence="2">Pyrimidine metabolism; UMP biosynthesis via de novo pathway.</text>
</comment>
<evidence type="ECO:0000259" key="7">
    <source>
        <dbReference type="Pfam" id="PF01180"/>
    </source>
</evidence>
<evidence type="ECO:0000256" key="6">
    <source>
        <dbReference type="ARBA" id="ARBA00023002"/>
    </source>
</evidence>
<dbReference type="PANTHER" id="PTHR48109">
    <property type="entry name" value="DIHYDROOROTATE DEHYDROGENASE (QUINONE), MITOCHONDRIAL-RELATED"/>
    <property type="match status" value="1"/>
</dbReference>
<dbReference type="GO" id="GO:0004152">
    <property type="term" value="F:dihydroorotate dehydrogenase activity"/>
    <property type="evidence" value="ECO:0007669"/>
    <property type="project" value="InterPro"/>
</dbReference>
<evidence type="ECO:0000256" key="2">
    <source>
        <dbReference type="ARBA" id="ARBA00004725"/>
    </source>
</evidence>
<dbReference type="GO" id="GO:0006207">
    <property type="term" value="P:'de novo' pyrimidine nucleobase biosynthetic process"/>
    <property type="evidence" value="ECO:0007669"/>
    <property type="project" value="TreeGrafter"/>
</dbReference>
<dbReference type="RefSeq" id="WP_009135999.1">
    <property type="nucleotide sequence ID" value="NZ_JH594596.1"/>
</dbReference>
<dbReference type="PIRSF" id="PIRSF000164">
    <property type="entry name" value="DHO_oxidase"/>
    <property type="match status" value="1"/>
</dbReference>
<dbReference type="EMBL" id="ADMC01000014">
    <property type="protein sequence ID" value="EHP49333.1"/>
    <property type="molecule type" value="Genomic_DNA"/>
</dbReference>
<dbReference type="Gene3D" id="3.20.20.70">
    <property type="entry name" value="Aldolase class I"/>
    <property type="match status" value="1"/>
</dbReference>
<accession>H1DF15</accession>
<dbReference type="Proteomes" id="UP000004892">
    <property type="component" value="Unassembled WGS sequence"/>
</dbReference>
<evidence type="ECO:0000256" key="1">
    <source>
        <dbReference type="ARBA" id="ARBA00001917"/>
    </source>
</evidence>
<reference evidence="8 9" key="1">
    <citation type="submission" date="2012-01" db="EMBL/GenBank/DDBJ databases">
        <title>The Genome Sequence of Odoribacter laneus YIT 12061.</title>
        <authorList>
            <consortium name="The Broad Institute Genome Sequencing Platform"/>
            <person name="Earl A."/>
            <person name="Ward D."/>
            <person name="Feldgarden M."/>
            <person name="Gevers D."/>
            <person name="Morotomi M."/>
            <person name="Young S.K."/>
            <person name="Zeng Q."/>
            <person name="Gargeya S."/>
            <person name="Fitzgerald M."/>
            <person name="Haas B."/>
            <person name="Abouelleil A."/>
            <person name="Alvarado L."/>
            <person name="Arachchi H.M."/>
            <person name="Berlin A."/>
            <person name="Chapman S.B."/>
            <person name="Gearin G."/>
            <person name="Goldberg J."/>
            <person name="Griggs A."/>
            <person name="Gujja S."/>
            <person name="Hansen M."/>
            <person name="Heiman D."/>
            <person name="Howarth C."/>
            <person name="Larimer J."/>
            <person name="Lui A."/>
            <person name="MacDonald P.J.P."/>
            <person name="McCowen C."/>
            <person name="Montmayeur A."/>
            <person name="Murphy C."/>
            <person name="Neiman D."/>
            <person name="Pearson M."/>
            <person name="Priest M."/>
            <person name="Roberts A."/>
            <person name="Saif S."/>
            <person name="Shea T."/>
            <person name="Sisk P."/>
            <person name="Stolte C."/>
            <person name="Sykes S."/>
            <person name="Wortman J."/>
            <person name="Nusbaum C."/>
            <person name="Birren B."/>
        </authorList>
    </citation>
    <scope>NUCLEOTIDE SEQUENCE [LARGE SCALE GENOMIC DNA]</scope>
    <source>
        <strain evidence="8 9">YIT 12061</strain>
    </source>
</reference>
<dbReference type="InterPro" id="IPR013785">
    <property type="entry name" value="Aldolase_TIM"/>
</dbReference>
<dbReference type="GO" id="GO:0044205">
    <property type="term" value="P:'de novo' UMP biosynthetic process"/>
    <property type="evidence" value="ECO:0007669"/>
    <property type="project" value="UniProtKB-UniPathway"/>
</dbReference>
<keyword evidence="4" id="KW-0288">FMN</keyword>
<proteinExistence type="predicted"/>
<evidence type="ECO:0000256" key="3">
    <source>
        <dbReference type="ARBA" id="ARBA00022630"/>
    </source>
</evidence>
<evidence type="ECO:0000256" key="4">
    <source>
        <dbReference type="ARBA" id="ARBA00022643"/>
    </source>
</evidence>
<keyword evidence="6" id="KW-0560">Oxidoreductase</keyword>
<dbReference type="PATRIC" id="fig|742817.3.peg.906"/>
<feature type="domain" description="Dihydroorotate dehydrogenase catalytic" evidence="7">
    <location>
        <begin position="4"/>
        <end position="283"/>
    </location>
</feature>
<name>H1DF15_9BACT</name>
<evidence type="ECO:0000313" key="8">
    <source>
        <dbReference type="EMBL" id="EHP49333.1"/>
    </source>
</evidence>
<organism evidence="8 9">
    <name type="scientific">Odoribacter laneus YIT 12061</name>
    <dbReference type="NCBI Taxonomy" id="742817"/>
    <lineage>
        <taxon>Bacteria</taxon>
        <taxon>Pseudomonadati</taxon>
        <taxon>Bacteroidota</taxon>
        <taxon>Bacteroidia</taxon>
        <taxon>Bacteroidales</taxon>
        <taxon>Odoribacteraceae</taxon>
        <taxon>Odoribacter</taxon>
    </lineage>
</organism>
<comment type="cofactor">
    <cofactor evidence="1">
        <name>FMN</name>
        <dbReference type="ChEBI" id="CHEBI:58210"/>
    </cofactor>
</comment>
<dbReference type="InterPro" id="IPR050074">
    <property type="entry name" value="DHO_dehydrogenase"/>
</dbReference>
<evidence type="ECO:0000313" key="9">
    <source>
        <dbReference type="Proteomes" id="UP000004892"/>
    </source>
</evidence>
<dbReference type="HOGENOM" id="CLU_042042_4_0_10"/>
<dbReference type="eggNOG" id="COG0167">
    <property type="taxonomic scope" value="Bacteria"/>
</dbReference>
<dbReference type="PANTHER" id="PTHR48109:SF3">
    <property type="entry name" value="SLL0744 PROTEIN"/>
    <property type="match status" value="1"/>
</dbReference>
<keyword evidence="3" id="KW-0285">Flavoprotein</keyword>